<keyword evidence="2" id="KW-1185">Reference proteome</keyword>
<dbReference type="eggNOG" id="ENOG5032F6K">
    <property type="taxonomic scope" value="Bacteria"/>
</dbReference>
<dbReference type="STRING" id="1133569.FD21_GL001236"/>
<name>A0A0R2C9D0_9LACO</name>
<reference evidence="1 2" key="1">
    <citation type="journal article" date="2015" name="Genome Announc.">
        <title>Expanding the biotechnology potential of lactobacilli through comparative genomics of 213 strains and associated genera.</title>
        <authorList>
            <person name="Sun Z."/>
            <person name="Harris H.M."/>
            <person name="McCann A."/>
            <person name="Guo C."/>
            <person name="Argimon S."/>
            <person name="Zhang W."/>
            <person name="Yang X."/>
            <person name="Jeffery I.B."/>
            <person name="Cooney J.C."/>
            <person name="Kagawa T.F."/>
            <person name="Liu W."/>
            <person name="Song Y."/>
            <person name="Salvetti E."/>
            <person name="Wrobel A."/>
            <person name="Rasinkangas P."/>
            <person name="Parkhill J."/>
            <person name="Rea M.C."/>
            <person name="O'Sullivan O."/>
            <person name="Ritari J."/>
            <person name="Douillard F.P."/>
            <person name="Paul Ross R."/>
            <person name="Yang R."/>
            <person name="Briner A.E."/>
            <person name="Felis G.E."/>
            <person name="de Vos W.M."/>
            <person name="Barrangou R."/>
            <person name="Klaenhammer T.R."/>
            <person name="Caufield P.W."/>
            <person name="Cui Y."/>
            <person name="Zhang H."/>
            <person name="O'Toole P.W."/>
        </authorList>
    </citation>
    <scope>NUCLEOTIDE SEQUENCE [LARGE SCALE GENOMIC DNA]</scope>
    <source>
        <strain evidence="1 2">DSM 20605</strain>
    </source>
</reference>
<dbReference type="AlphaFoldDB" id="A0A0R2C9D0"/>
<proteinExistence type="predicted"/>
<organism evidence="1 2">
    <name type="scientific">Liquorilactobacillus vini DSM 20605</name>
    <dbReference type="NCBI Taxonomy" id="1133569"/>
    <lineage>
        <taxon>Bacteria</taxon>
        <taxon>Bacillati</taxon>
        <taxon>Bacillota</taxon>
        <taxon>Bacilli</taxon>
        <taxon>Lactobacillales</taxon>
        <taxon>Lactobacillaceae</taxon>
        <taxon>Liquorilactobacillus</taxon>
    </lineage>
</organism>
<dbReference type="OrthoDB" id="2290629at2"/>
<protein>
    <submittedName>
        <fullName evidence="1">Uncharacterized protein</fullName>
    </submittedName>
</protein>
<sequence>MGKENLDRFGFKTEEHVFHRYFPRYTISLHHYPDVFHLIEQKPDPENPKTISSNLNIVFAIVRYQEMVQELVDLQAVSRSGNDAEKIEKDVKILRKLIDRLEQLKFSIAHDPDAIKQDIELQEKVLELDNFRTKH</sequence>
<accession>A0A0R2C9D0</accession>
<dbReference type="PATRIC" id="fig|1133569.4.peg.1368"/>
<evidence type="ECO:0000313" key="1">
    <source>
        <dbReference type="EMBL" id="KRM88463.1"/>
    </source>
</evidence>
<evidence type="ECO:0000313" key="2">
    <source>
        <dbReference type="Proteomes" id="UP000051576"/>
    </source>
</evidence>
<dbReference type="RefSeq" id="WP_010581005.1">
    <property type="nucleotide sequence ID" value="NZ_AHYZ01000144.1"/>
</dbReference>
<gene>
    <name evidence="1" type="ORF">FD21_GL001236</name>
</gene>
<comment type="caution">
    <text evidence="1">The sequence shown here is derived from an EMBL/GenBank/DDBJ whole genome shotgun (WGS) entry which is preliminary data.</text>
</comment>
<dbReference type="EMBL" id="AYYX01000034">
    <property type="protein sequence ID" value="KRM88463.1"/>
    <property type="molecule type" value="Genomic_DNA"/>
</dbReference>
<dbReference type="Proteomes" id="UP000051576">
    <property type="component" value="Unassembled WGS sequence"/>
</dbReference>